<sequence length="110" mass="12865">MSILFVSNLPPETTPAELERIFSRHGHVLNAQMAVHQKTGQLQNFGLVEMSEKDARWAQETLNRSWYKFSRIEVQFTQAPVRNQNRNSRQGSYHGYFPFKDREIHLVSGF</sequence>
<dbReference type="SUPFAM" id="SSF54928">
    <property type="entry name" value="RNA-binding domain, RBD"/>
    <property type="match status" value="1"/>
</dbReference>
<feature type="domain" description="RRM" evidence="2">
    <location>
        <begin position="2"/>
        <end position="79"/>
    </location>
</feature>
<dbReference type="PROSITE" id="PS50102">
    <property type="entry name" value="RRM"/>
    <property type="match status" value="1"/>
</dbReference>
<dbReference type="Pfam" id="PF00076">
    <property type="entry name" value="RRM_1"/>
    <property type="match status" value="1"/>
</dbReference>
<proteinExistence type="predicted"/>
<evidence type="ECO:0000313" key="4">
    <source>
        <dbReference type="Proteomes" id="UP000231019"/>
    </source>
</evidence>
<dbReference type="AlphaFoldDB" id="A0A2M7G6L6"/>
<evidence type="ECO:0000259" key="2">
    <source>
        <dbReference type="PROSITE" id="PS50102"/>
    </source>
</evidence>
<evidence type="ECO:0000256" key="1">
    <source>
        <dbReference type="ARBA" id="ARBA00022884"/>
    </source>
</evidence>
<dbReference type="SMART" id="SM00360">
    <property type="entry name" value="RRM"/>
    <property type="match status" value="1"/>
</dbReference>
<dbReference type="InterPro" id="IPR000504">
    <property type="entry name" value="RRM_dom"/>
</dbReference>
<dbReference type="PANTHER" id="PTHR48025:SF1">
    <property type="entry name" value="RRM DOMAIN-CONTAINING PROTEIN"/>
    <property type="match status" value="1"/>
</dbReference>
<evidence type="ECO:0000313" key="3">
    <source>
        <dbReference type="EMBL" id="PIW17589.1"/>
    </source>
</evidence>
<organism evidence="3 4">
    <name type="scientific">bacterium (Candidatus Blackallbacteria) CG17_big_fil_post_rev_8_21_14_2_50_48_46</name>
    <dbReference type="NCBI Taxonomy" id="2014261"/>
    <lineage>
        <taxon>Bacteria</taxon>
        <taxon>Candidatus Blackallbacteria</taxon>
    </lineage>
</organism>
<dbReference type="GO" id="GO:0003729">
    <property type="term" value="F:mRNA binding"/>
    <property type="evidence" value="ECO:0007669"/>
    <property type="project" value="TreeGrafter"/>
</dbReference>
<dbReference type="InterPro" id="IPR050502">
    <property type="entry name" value="Euk_RNA-bind_prot"/>
</dbReference>
<reference evidence="3 4" key="1">
    <citation type="submission" date="2017-09" db="EMBL/GenBank/DDBJ databases">
        <title>Depth-based differentiation of microbial function through sediment-hosted aquifers and enrichment of novel symbionts in the deep terrestrial subsurface.</title>
        <authorList>
            <person name="Probst A.J."/>
            <person name="Ladd B."/>
            <person name="Jarett J.K."/>
            <person name="Geller-Mcgrath D.E."/>
            <person name="Sieber C.M."/>
            <person name="Emerson J.B."/>
            <person name="Anantharaman K."/>
            <person name="Thomas B.C."/>
            <person name="Malmstrom R."/>
            <person name="Stieglmeier M."/>
            <person name="Klingl A."/>
            <person name="Woyke T."/>
            <person name="Ryan C.M."/>
            <person name="Banfield J.F."/>
        </authorList>
    </citation>
    <scope>NUCLEOTIDE SEQUENCE [LARGE SCALE GENOMIC DNA]</scope>
    <source>
        <strain evidence="3">CG17_big_fil_post_rev_8_21_14_2_50_48_46</strain>
    </source>
</reference>
<dbReference type="Gene3D" id="3.30.70.330">
    <property type="match status" value="1"/>
</dbReference>
<dbReference type="CDD" id="cd00590">
    <property type="entry name" value="RRM_SF"/>
    <property type="match status" value="1"/>
</dbReference>
<gene>
    <name evidence="3" type="ORF">COW36_08830</name>
</gene>
<accession>A0A2M7G6L6</accession>
<comment type="caution">
    <text evidence="3">The sequence shown here is derived from an EMBL/GenBank/DDBJ whole genome shotgun (WGS) entry which is preliminary data.</text>
</comment>
<protein>
    <recommendedName>
        <fullName evidence="2">RRM domain-containing protein</fullName>
    </recommendedName>
</protein>
<name>A0A2M7G6L6_9BACT</name>
<dbReference type="EMBL" id="PFFQ01000023">
    <property type="protein sequence ID" value="PIW17589.1"/>
    <property type="molecule type" value="Genomic_DNA"/>
</dbReference>
<keyword evidence="1" id="KW-0694">RNA-binding</keyword>
<dbReference type="PANTHER" id="PTHR48025">
    <property type="entry name" value="OS02G0815200 PROTEIN"/>
    <property type="match status" value="1"/>
</dbReference>
<dbReference type="Proteomes" id="UP000231019">
    <property type="component" value="Unassembled WGS sequence"/>
</dbReference>
<dbReference type="InterPro" id="IPR035979">
    <property type="entry name" value="RBD_domain_sf"/>
</dbReference>
<dbReference type="InterPro" id="IPR012677">
    <property type="entry name" value="Nucleotide-bd_a/b_plait_sf"/>
</dbReference>